<dbReference type="STRING" id="103827.A0A0N5CTB2"/>
<proteinExistence type="predicted"/>
<feature type="transmembrane region" description="Helical" evidence="1">
    <location>
        <begin position="275"/>
        <end position="298"/>
    </location>
</feature>
<dbReference type="Proteomes" id="UP000276776">
    <property type="component" value="Unassembled WGS sequence"/>
</dbReference>
<keyword evidence="1" id="KW-1133">Transmembrane helix</keyword>
<feature type="domain" description="Glycosyl-hydrolase family 116 N-terminal" evidence="3">
    <location>
        <begin position="14"/>
        <end position="124"/>
    </location>
</feature>
<feature type="domain" description="Glycosyl-hydrolase family 116 catalytic region" evidence="2">
    <location>
        <begin position="195"/>
        <end position="274"/>
    </location>
</feature>
<evidence type="ECO:0000256" key="1">
    <source>
        <dbReference type="SAM" id="Phobius"/>
    </source>
</evidence>
<dbReference type="InterPro" id="IPR052566">
    <property type="entry name" value="Non-lysos_glucosylceramidase"/>
</dbReference>
<evidence type="ECO:0000313" key="5">
    <source>
        <dbReference type="Proteomes" id="UP000276776"/>
    </source>
</evidence>
<accession>A0A0N5CTB2</accession>
<evidence type="ECO:0000313" key="4">
    <source>
        <dbReference type="EMBL" id="VDM99946.1"/>
    </source>
</evidence>
<reference evidence="6" key="1">
    <citation type="submission" date="2017-02" db="UniProtKB">
        <authorList>
            <consortium name="WormBaseParasite"/>
        </authorList>
    </citation>
    <scope>IDENTIFICATION</scope>
</reference>
<keyword evidence="1" id="KW-0812">Transmembrane</keyword>
<keyword evidence="5" id="KW-1185">Reference proteome</keyword>
<dbReference type="WBParaSite" id="TCLT_0000347001-mRNA-1">
    <property type="protein sequence ID" value="TCLT_0000347001-mRNA-1"/>
    <property type="gene ID" value="TCLT_0000347001"/>
</dbReference>
<sequence length="299" mass="35538">MPLQQNTMKQIWVSVQKSFQKNVSLTYATFDPTSDGSSIWSVLYKHGNLEKKDISLEVFQELAIALCAESVCQPNSVVNIEFLLTWDMPVVKFRGGKREYVRRYRRFFRSKNDDFTTELCNHGFSCRLAWEEQINNWQNKILNDHSLPEWYKSALFNELYYMTDGGTIWVEYDESWQKTERNMSEETIRQFKQYGRFAYLESWEYHMMNTYDVHFYSSFAFMVNWPEIELSIQLDYADQVTSVDHHEYYSLYEGTFTKRKNFGRIPHDLGNPCNVFLFTMLFLSSFQLVVAVILPLICS</sequence>
<dbReference type="Pfam" id="PF12215">
    <property type="entry name" value="Glyco_hydr_116N"/>
    <property type="match status" value="1"/>
</dbReference>
<evidence type="ECO:0000259" key="2">
    <source>
        <dbReference type="Pfam" id="PF04685"/>
    </source>
</evidence>
<dbReference type="OrthoDB" id="730489at2759"/>
<evidence type="ECO:0000313" key="6">
    <source>
        <dbReference type="WBParaSite" id="TCLT_0000347001-mRNA-1"/>
    </source>
</evidence>
<reference evidence="4 5" key="2">
    <citation type="submission" date="2018-11" db="EMBL/GenBank/DDBJ databases">
        <authorList>
            <consortium name="Pathogen Informatics"/>
        </authorList>
    </citation>
    <scope>NUCLEOTIDE SEQUENCE [LARGE SCALE GENOMIC DNA]</scope>
</reference>
<dbReference type="InterPro" id="IPR024462">
    <property type="entry name" value="GH116_N"/>
</dbReference>
<dbReference type="EMBL" id="UYYF01001530">
    <property type="protein sequence ID" value="VDM99946.1"/>
    <property type="molecule type" value="Genomic_DNA"/>
</dbReference>
<keyword evidence="1" id="KW-0472">Membrane</keyword>
<evidence type="ECO:0000259" key="3">
    <source>
        <dbReference type="Pfam" id="PF12215"/>
    </source>
</evidence>
<dbReference type="PANTHER" id="PTHR12654:SF0">
    <property type="entry name" value="NON-LYSOSOMAL GLUCOSYLCERAMIDASE"/>
    <property type="match status" value="1"/>
</dbReference>
<dbReference type="AlphaFoldDB" id="A0A0N5CTB2"/>
<dbReference type="Pfam" id="PF04685">
    <property type="entry name" value="DUF608"/>
    <property type="match status" value="1"/>
</dbReference>
<dbReference type="PANTHER" id="PTHR12654">
    <property type="entry name" value="BILE ACID BETA-GLUCOSIDASE-RELATED"/>
    <property type="match status" value="1"/>
</dbReference>
<dbReference type="GO" id="GO:0008422">
    <property type="term" value="F:beta-glucosidase activity"/>
    <property type="evidence" value="ECO:0007669"/>
    <property type="project" value="TreeGrafter"/>
</dbReference>
<gene>
    <name evidence="4" type="ORF">TCLT_LOCUS3463</name>
</gene>
<dbReference type="InterPro" id="IPR006775">
    <property type="entry name" value="GH116_catalytic"/>
</dbReference>
<organism evidence="6">
    <name type="scientific">Thelazia callipaeda</name>
    <name type="common">Oriental eyeworm</name>
    <name type="synonym">Parasitic nematode</name>
    <dbReference type="NCBI Taxonomy" id="103827"/>
    <lineage>
        <taxon>Eukaryota</taxon>
        <taxon>Metazoa</taxon>
        <taxon>Ecdysozoa</taxon>
        <taxon>Nematoda</taxon>
        <taxon>Chromadorea</taxon>
        <taxon>Rhabditida</taxon>
        <taxon>Spirurina</taxon>
        <taxon>Spiruromorpha</taxon>
        <taxon>Thelazioidea</taxon>
        <taxon>Thelaziidae</taxon>
        <taxon>Thelazia</taxon>
    </lineage>
</organism>
<protein>
    <submittedName>
        <fullName evidence="6">Non-lysosomal glucosylceramidase</fullName>
    </submittedName>
</protein>
<name>A0A0N5CTB2_THECL</name>